<evidence type="ECO:0000313" key="5">
    <source>
        <dbReference type="Proteomes" id="UP000265354"/>
    </source>
</evidence>
<protein>
    <submittedName>
        <fullName evidence="3">Alcohol dehydrogenase</fullName>
    </submittedName>
</protein>
<dbReference type="Gene3D" id="3.90.180.10">
    <property type="entry name" value="Medium-chain alcohol dehydrogenases, catalytic domain"/>
    <property type="match status" value="1"/>
</dbReference>
<dbReference type="RefSeq" id="WP_109297415.1">
    <property type="nucleotide sequence ID" value="NZ_BGZL01000002.1"/>
</dbReference>
<organism evidence="3 5">
    <name type="scientific">Streptomyces spongiicola</name>
    <dbReference type="NCBI Taxonomy" id="1690221"/>
    <lineage>
        <taxon>Bacteria</taxon>
        <taxon>Bacillati</taxon>
        <taxon>Actinomycetota</taxon>
        <taxon>Actinomycetes</taxon>
        <taxon>Kitasatosporales</taxon>
        <taxon>Streptomycetaceae</taxon>
        <taxon>Streptomyces</taxon>
    </lineage>
</organism>
<dbReference type="KEGG" id="sspo:DDQ41_30845"/>
<dbReference type="PANTHER" id="PTHR11695">
    <property type="entry name" value="ALCOHOL DEHYDROGENASE RELATED"/>
    <property type="match status" value="1"/>
</dbReference>
<dbReference type="Gene3D" id="3.40.50.720">
    <property type="entry name" value="NAD(P)-binding Rossmann-like Domain"/>
    <property type="match status" value="1"/>
</dbReference>
<dbReference type="Proteomes" id="UP000265354">
    <property type="component" value="Unassembled WGS sequence"/>
</dbReference>
<dbReference type="Pfam" id="PF08240">
    <property type="entry name" value="ADH_N"/>
    <property type="match status" value="1"/>
</dbReference>
<dbReference type="Pfam" id="PF13602">
    <property type="entry name" value="ADH_zinc_N_2"/>
    <property type="match status" value="1"/>
</dbReference>
<evidence type="ECO:0000313" key="4">
    <source>
        <dbReference type="Proteomes" id="UP000245051"/>
    </source>
</evidence>
<dbReference type="InterPro" id="IPR020843">
    <property type="entry name" value="ER"/>
</dbReference>
<name>A0A2S1Z8A2_9ACTN</name>
<dbReference type="GO" id="GO:0016491">
    <property type="term" value="F:oxidoreductase activity"/>
    <property type="evidence" value="ECO:0007669"/>
    <property type="project" value="InterPro"/>
</dbReference>
<dbReference type="InterPro" id="IPR036291">
    <property type="entry name" value="NAD(P)-bd_dom_sf"/>
</dbReference>
<dbReference type="CDD" id="cd08267">
    <property type="entry name" value="MDR1"/>
    <property type="match status" value="1"/>
</dbReference>
<dbReference type="AlphaFoldDB" id="A0A2S1Z8A2"/>
<dbReference type="PANTHER" id="PTHR11695:SF294">
    <property type="entry name" value="RETICULON-4-INTERACTING PROTEIN 1, MITOCHONDRIAL"/>
    <property type="match status" value="1"/>
</dbReference>
<evidence type="ECO:0000313" key="3">
    <source>
        <dbReference type="EMBL" id="GBP99668.1"/>
    </source>
</evidence>
<sequence length="326" mass="34700">MRGIRFHTYGPPGVLELEDLDMPVVGDDDVLVRVRAASVNPLDWHTMRGTPYITRVQGGLSRPRTGRLGADLAGHVEAVGKNVTTLRAGDEVFGCQGLDRLGTFAEYVTIRHDAGVVKKPAGLTFAQAASVPVAALTAYLALHRHGRLRDGHAVLVNGAAGGVGTFAVQIAGALGADVTGVCSTANVEMVRTLGAHHVVDYTQQDFTTGERRYDLILDNVGNRPLSAYRRVLAPEGTLVLVSGAGGRFLGPLGRVARALVLSRFTRQRLVFFITDPAQDGLEAVRDLLESGKVAPVIDRTYPLSELPEAIGYLEAGHAQGKVVVTL</sequence>
<dbReference type="SUPFAM" id="SSF51735">
    <property type="entry name" value="NAD(P)-binding Rossmann-fold domains"/>
    <property type="match status" value="1"/>
</dbReference>
<dbReference type="SUPFAM" id="SSF50129">
    <property type="entry name" value="GroES-like"/>
    <property type="match status" value="1"/>
</dbReference>
<gene>
    <name evidence="2" type="ORF">DDQ41_30845</name>
    <name evidence="3" type="ORF">SSP531S_10630</name>
</gene>
<dbReference type="Proteomes" id="UP000245051">
    <property type="component" value="Chromosome"/>
</dbReference>
<feature type="domain" description="Enoyl reductase (ER)" evidence="1">
    <location>
        <begin position="10"/>
        <end position="324"/>
    </location>
</feature>
<dbReference type="InterPro" id="IPR050700">
    <property type="entry name" value="YIM1/Zinc_Alcohol_DH_Fams"/>
</dbReference>
<dbReference type="EMBL" id="BGZL01000002">
    <property type="protein sequence ID" value="GBP99668.1"/>
    <property type="molecule type" value="Genomic_DNA"/>
</dbReference>
<dbReference type="InterPro" id="IPR011032">
    <property type="entry name" value="GroES-like_sf"/>
</dbReference>
<dbReference type="OrthoDB" id="3727682at2"/>
<dbReference type="EMBL" id="CP029254">
    <property type="protein sequence ID" value="AWK12586.1"/>
    <property type="molecule type" value="Genomic_DNA"/>
</dbReference>
<keyword evidence="4" id="KW-1185">Reference proteome</keyword>
<accession>A0A2S1Z8A2</accession>
<evidence type="ECO:0000313" key="2">
    <source>
        <dbReference type="EMBL" id="AWK12586.1"/>
    </source>
</evidence>
<dbReference type="SMART" id="SM00829">
    <property type="entry name" value="PKS_ER"/>
    <property type="match status" value="1"/>
</dbReference>
<proteinExistence type="predicted"/>
<dbReference type="InterPro" id="IPR013154">
    <property type="entry name" value="ADH-like_N"/>
</dbReference>
<evidence type="ECO:0000259" key="1">
    <source>
        <dbReference type="SMART" id="SM00829"/>
    </source>
</evidence>
<reference evidence="3 5" key="2">
    <citation type="submission" date="2018-07" db="EMBL/GenBank/DDBJ databases">
        <title>Whole Genome Shotgun Sequence of Streptomyces spongiicola strain 531S.</title>
        <authorList>
            <person name="Dohra H."/>
            <person name="Kodani S."/>
        </authorList>
    </citation>
    <scope>NUCLEOTIDE SEQUENCE [LARGE SCALE GENOMIC DNA]</scope>
    <source>
        <strain evidence="3 5">531S</strain>
    </source>
</reference>
<reference evidence="2 4" key="1">
    <citation type="submission" date="2018-05" db="EMBL/GenBank/DDBJ databases">
        <title>Complete genome sequence of the Type Strain of Streptomyces spongiicola HNM0071, the producer of staurosporine.</title>
        <authorList>
            <person name="Zhou S."/>
            <person name="Huang X."/>
        </authorList>
    </citation>
    <scope>NUCLEOTIDE SEQUENCE [LARGE SCALE GENOMIC DNA]</scope>
    <source>
        <strain evidence="2 4">HNM0071</strain>
    </source>
</reference>